<evidence type="ECO:0000313" key="5">
    <source>
        <dbReference type="EMBL" id="TLQ39321.1"/>
    </source>
</evidence>
<accession>A0A5R9DU66</accession>
<evidence type="ECO:0000313" key="6">
    <source>
        <dbReference type="Proteomes" id="UP000305921"/>
    </source>
</evidence>
<dbReference type="AlphaFoldDB" id="A0A5R9DU66"/>
<dbReference type="RefSeq" id="WP_138058133.1">
    <property type="nucleotide sequence ID" value="NZ_VAWE01000002.1"/>
</dbReference>
<dbReference type="InterPro" id="IPR011257">
    <property type="entry name" value="DNA_glycosylase"/>
</dbReference>
<dbReference type="InterPro" id="IPR003265">
    <property type="entry name" value="HhH-GPD_domain"/>
</dbReference>
<dbReference type="PANTHER" id="PTHR10242:SF2">
    <property type="entry name" value="N-GLYCOSYLASE_DNA LYASE"/>
    <property type="match status" value="1"/>
</dbReference>
<dbReference type="InterPro" id="IPR052054">
    <property type="entry name" value="Oxidative_DNA_repair_enzyme"/>
</dbReference>
<comment type="similarity">
    <text evidence="1">Belongs to the type-1 OGG1 family.</text>
</comment>
<proteinExistence type="inferred from homology"/>
<protein>
    <recommendedName>
        <fullName evidence="2">DNA-(apurinic or apyrimidinic site) lyase</fullName>
        <ecNumber evidence="2">4.2.99.18</ecNumber>
    </recommendedName>
</protein>
<sequence length="326" mass="36670">MRPTPLDHTDTLELPVTGDGPFNALHTFWKPSHYLTGLEVHTDTRSWRTFRVDDLVAGVRLRAEDRTVIADIYTDGDYKPAHREHLIRRLITSYGLDENLAEFTELAAGVPQMRDVLRELSGMRQSCPEDHFEIAVIALLLQNVTIHRTTQMTRNLLVHHGRLVHFDGITLRAWFTPTEIAEVTPETLKEQDRLGFRAKSLPHYAAFFREHTTEDLQAADDLGEAVQQIKGVGPYTAAVIASHASRDPAAFGIDVWNRKILARRLLDADDAAPEAVTRRLNQLFPGRAGTAGLYFVEHEYLNAPVAPLLDPDGIDAWNEALEHPTP</sequence>
<keyword evidence="5" id="KW-0540">Nuclease</keyword>
<evidence type="ECO:0000256" key="3">
    <source>
        <dbReference type="ARBA" id="ARBA00044632"/>
    </source>
</evidence>
<reference evidence="5 6" key="1">
    <citation type="submission" date="2019-05" db="EMBL/GenBank/DDBJ databases">
        <title>Streptomyces marianii sp. nov., a novel marine actinomycete from southern coast of India.</title>
        <authorList>
            <person name="Iniyan A.M."/>
            <person name="Wink J."/>
            <person name="Ramprasad E."/>
            <person name="Ramana C.V."/>
            <person name="Bunk B."/>
            <person name="Sproer C."/>
            <person name="Joseph F.-J.R.S."/>
            <person name="Vincent S.G.P."/>
        </authorList>
    </citation>
    <scope>NUCLEOTIDE SEQUENCE [LARGE SCALE GENOMIC DNA]</scope>
    <source>
        <strain evidence="5 6">ICN19</strain>
    </source>
</reference>
<dbReference type="OrthoDB" id="9798522at2"/>
<evidence type="ECO:0000256" key="2">
    <source>
        <dbReference type="ARBA" id="ARBA00012720"/>
    </source>
</evidence>
<name>A0A5R9DU66_9ACTN</name>
<comment type="caution">
    <text evidence="5">The sequence shown here is derived from an EMBL/GenBank/DDBJ whole genome shotgun (WGS) entry which is preliminary data.</text>
</comment>
<feature type="domain" description="HhH-GPD" evidence="4">
    <location>
        <begin position="140"/>
        <end position="294"/>
    </location>
</feature>
<keyword evidence="5" id="KW-0378">Hydrolase</keyword>
<dbReference type="EMBL" id="VAWE01000002">
    <property type="protein sequence ID" value="TLQ39321.1"/>
    <property type="molecule type" value="Genomic_DNA"/>
</dbReference>
<comment type="catalytic activity">
    <reaction evidence="3">
        <text>2'-deoxyribonucleotide-(2'-deoxyribose 5'-phosphate)-2'-deoxyribonucleotide-DNA = a 3'-end 2'-deoxyribonucleotide-(2,3-dehydro-2,3-deoxyribose 5'-phosphate)-DNA + a 5'-end 5'-phospho-2'-deoxyribonucleoside-DNA + H(+)</text>
        <dbReference type="Rhea" id="RHEA:66592"/>
        <dbReference type="Rhea" id="RHEA-COMP:13180"/>
        <dbReference type="Rhea" id="RHEA-COMP:16897"/>
        <dbReference type="Rhea" id="RHEA-COMP:17067"/>
        <dbReference type="ChEBI" id="CHEBI:15378"/>
        <dbReference type="ChEBI" id="CHEBI:136412"/>
        <dbReference type="ChEBI" id="CHEBI:157695"/>
        <dbReference type="ChEBI" id="CHEBI:167181"/>
        <dbReference type="EC" id="4.2.99.18"/>
    </reaction>
</comment>
<organism evidence="5 6">
    <name type="scientific">Streptomyces marianii</name>
    <dbReference type="NCBI Taxonomy" id="1817406"/>
    <lineage>
        <taxon>Bacteria</taxon>
        <taxon>Bacillati</taxon>
        <taxon>Actinomycetota</taxon>
        <taxon>Actinomycetes</taxon>
        <taxon>Kitasatosporales</taxon>
        <taxon>Streptomycetaceae</taxon>
        <taxon>Streptomyces</taxon>
    </lineage>
</organism>
<keyword evidence="6" id="KW-1185">Reference proteome</keyword>
<evidence type="ECO:0000259" key="4">
    <source>
        <dbReference type="SMART" id="SM00478"/>
    </source>
</evidence>
<dbReference type="Proteomes" id="UP000305921">
    <property type="component" value="Unassembled WGS sequence"/>
</dbReference>
<dbReference type="CDD" id="cd00056">
    <property type="entry name" value="ENDO3c"/>
    <property type="match status" value="1"/>
</dbReference>
<dbReference type="PANTHER" id="PTHR10242">
    <property type="entry name" value="8-OXOGUANINE DNA GLYCOSYLASE"/>
    <property type="match status" value="1"/>
</dbReference>
<dbReference type="GO" id="GO:0006284">
    <property type="term" value="P:base-excision repair"/>
    <property type="evidence" value="ECO:0007669"/>
    <property type="project" value="InterPro"/>
</dbReference>
<dbReference type="GO" id="GO:0140078">
    <property type="term" value="F:class I DNA-(apurinic or apyrimidinic site) endonuclease activity"/>
    <property type="evidence" value="ECO:0007669"/>
    <property type="project" value="UniProtKB-EC"/>
</dbReference>
<evidence type="ECO:0000256" key="1">
    <source>
        <dbReference type="ARBA" id="ARBA00010679"/>
    </source>
</evidence>
<dbReference type="Gene3D" id="1.10.340.30">
    <property type="entry name" value="Hypothetical protein, domain 2"/>
    <property type="match status" value="1"/>
</dbReference>
<dbReference type="SUPFAM" id="SSF48150">
    <property type="entry name" value="DNA-glycosylase"/>
    <property type="match status" value="1"/>
</dbReference>
<dbReference type="SMART" id="SM00478">
    <property type="entry name" value="ENDO3c"/>
    <property type="match status" value="1"/>
</dbReference>
<gene>
    <name evidence="5" type="ORF">FEF34_38720</name>
</gene>
<dbReference type="EC" id="4.2.99.18" evidence="2"/>
<keyword evidence="5" id="KW-0255">Endonuclease</keyword>